<evidence type="ECO:0000259" key="2">
    <source>
        <dbReference type="PROSITE" id="PS50041"/>
    </source>
</evidence>
<dbReference type="InterPro" id="IPR016187">
    <property type="entry name" value="CTDL_fold"/>
</dbReference>
<evidence type="ECO:0000313" key="4">
    <source>
        <dbReference type="Proteomes" id="UP001497644"/>
    </source>
</evidence>
<dbReference type="CDD" id="cd00037">
    <property type="entry name" value="CLECT"/>
    <property type="match status" value="1"/>
</dbReference>
<accession>A0AAV2N714</accession>
<feature type="signal peptide" evidence="1">
    <location>
        <begin position="1"/>
        <end position="26"/>
    </location>
</feature>
<dbReference type="PANTHER" id="PTHR22803">
    <property type="entry name" value="MANNOSE, PHOSPHOLIPASE, LECTIN RECEPTOR RELATED"/>
    <property type="match status" value="1"/>
</dbReference>
<keyword evidence="1" id="KW-0732">Signal</keyword>
<reference evidence="3" key="1">
    <citation type="submission" date="2024-04" db="EMBL/GenBank/DDBJ databases">
        <authorList>
            <consortium name="Molecular Ecology Group"/>
        </authorList>
    </citation>
    <scope>NUCLEOTIDE SEQUENCE</scope>
</reference>
<dbReference type="SUPFAM" id="SSF56436">
    <property type="entry name" value="C-type lectin-like"/>
    <property type="match status" value="1"/>
</dbReference>
<dbReference type="Pfam" id="PF00059">
    <property type="entry name" value="Lectin_C"/>
    <property type="match status" value="1"/>
</dbReference>
<dbReference type="PROSITE" id="PS50041">
    <property type="entry name" value="C_TYPE_LECTIN_2"/>
    <property type="match status" value="1"/>
</dbReference>
<name>A0AAV2N714_9HYME</name>
<evidence type="ECO:0000256" key="1">
    <source>
        <dbReference type="SAM" id="SignalP"/>
    </source>
</evidence>
<feature type="chain" id="PRO_5043472286" description="C-type lectin domain-containing protein" evidence="1">
    <location>
        <begin position="27"/>
        <end position="259"/>
    </location>
</feature>
<dbReference type="AlphaFoldDB" id="A0AAV2N714"/>
<organism evidence="3 4">
    <name type="scientific">Lasius platythorax</name>
    <dbReference type="NCBI Taxonomy" id="488582"/>
    <lineage>
        <taxon>Eukaryota</taxon>
        <taxon>Metazoa</taxon>
        <taxon>Ecdysozoa</taxon>
        <taxon>Arthropoda</taxon>
        <taxon>Hexapoda</taxon>
        <taxon>Insecta</taxon>
        <taxon>Pterygota</taxon>
        <taxon>Neoptera</taxon>
        <taxon>Endopterygota</taxon>
        <taxon>Hymenoptera</taxon>
        <taxon>Apocrita</taxon>
        <taxon>Aculeata</taxon>
        <taxon>Formicoidea</taxon>
        <taxon>Formicidae</taxon>
        <taxon>Formicinae</taxon>
        <taxon>Lasius</taxon>
        <taxon>Lasius</taxon>
    </lineage>
</organism>
<dbReference type="InterPro" id="IPR016186">
    <property type="entry name" value="C-type_lectin-like/link_sf"/>
</dbReference>
<dbReference type="InterPro" id="IPR001304">
    <property type="entry name" value="C-type_lectin-like"/>
</dbReference>
<dbReference type="Proteomes" id="UP001497644">
    <property type="component" value="Chromosome 11"/>
</dbReference>
<dbReference type="SMART" id="SM00034">
    <property type="entry name" value="CLECT"/>
    <property type="match status" value="1"/>
</dbReference>
<dbReference type="Gene3D" id="3.10.100.10">
    <property type="entry name" value="Mannose-Binding Protein A, subunit A"/>
    <property type="match status" value="1"/>
</dbReference>
<evidence type="ECO:0000313" key="3">
    <source>
        <dbReference type="EMBL" id="CAL1675814.1"/>
    </source>
</evidence>
<protein>
    <recommendedName>
        <fullName evidence="2">C-type lectin domain-containing protein</fullName>
    </recommendedName>
</protein>
<keyword evidence="4" id="KW-1185">Reference proteome</keyword>
<sequence>MTAYFLLVIGCIALLAALEERSFVSAAPHTTGSPERTTTVPGVNLNGDAQDASINNPESGCPCSTSSVNSTSTIPGQSDWLTQQRRQHLEQFYSQNVMVHGMLCTCNVALRGAPMRDDYRYTVGIGAHKMHTRAATWNDARKLCNEEGGHLAIVNSIAEEHVLLEIFNSSGPIKGAAYPDEAFLGIHDLYKEGEWVTLLGDSLAKTGYTRWSDKWGGQPDNGGGKQHCGALMKEGGMDDVSCDVPFPFLCELPLMHALH</sequence>
<feature type="domain" description="C-type lectin" evidence="2">
    <location>
        <begin position="128"/>
        <end position="251"/>
    </location>
</feature>
<proteinExistence type="predicted"/>
<dbReference type="InterPro" id="IPR050111">
    <property type="entry name" value="C-type_lectin/snaclec_domain"/>
</dbReference>
<gene>
    <name evidence="3" type="ORF">LPLAT_LOCUS2116</name>
</gene>
<dbReference type="EMBL" id="OZ034834">
    <property type="protein sequence ID" value="CAL1675814.1"/>
    <property type="molecule type" value="Genomic_DNA"/>
</dbReference>